<reference evidence="1" key="1">
    <citation type="submission" date="2014-05" db="EMBL/GenBank/DDBJ databases">
        <authorList>
            <person name="Chronopoulou M."/>
        </authorList>
    </citation>
    <scope>NUCLEOTIDE SEQUENCE</scope>
    <source>
        <tissue evidence="1">Whole organism</tissue>
    </source>
</reference>
<proteinExistence type="predicted"/>
<dbReference type="EMBL" id="HACA01031829">
    <property type="protein sequence ID" value="CDW49190.1"/>
    <property type="molecule type" value="Transcribed_RNA"/>
</dbReference>
<name>A0A0K2VFP5_LEPSM</name>
<protein>
    <submittedName>
        <fullName evidence="1">Uncharacterized protein</fullName>
    </submittedName>
</protein>
<sequence>MYGFCLLYKLQLFLQYFLLIFRKKVDVWPRKACIIKTVCIWETKE</sequence>
<organism evidence="1">
    <name type="scientific">Lepeophtheirus salmonis</name>
    <name type="common">Salmon louse</name>
    <name type="synonym">Caligus salmonis</name>
    <dbReference type="NCBI Taxonomy" id="72036"/>
    <lineage>
        <taxon>Eukaryota</taxon>
        <taxon>Metazoa</taxon>
        <taxon>Ecdysozoa</taxon>
        <taxon>Arthropoda</taxon>
        <taxon>Crustacea</taxon>
        <taxon>Multicrustacea</taxon>
        <taxon>Hexanauplia</taxon>
        <taxon>Copepoda</taxon>
        <taxon>Siphonostomatoida</taxon>
        <taxon>Caligidae</taxon>
        <taxon>Lepeophtheirus</taxon>
    </lineage>
</organism>
<evidence type="ECO:0000313" key="1">
    <source>
        <dbReference type="EMBL" id="CDW49190.1"/>
    </source>
</evidence>
<accession>A0A0K2VFP5</accession>
<dbReference type="AlphaFoldDB" id="A0A0K2VFP5"/>